<dbReference type="Proteomes" id="UP000005695">
    <property type="component" value="Unassembled WGS sequence"/>
</dbReference>
<dbReference type="PROSITE" id="PS00409">
    <property type="entry name" value="PROKAR_NTER_METHYL"/>
    <property type="match status" value="1"/>
</dbReference>
<keyword evidence="1" id="KW-0812">Transmembrane</keyword>
<evidence type="ECO:0000313" key="3">
    <source>
        <dbReference type="Proteomes" id="UP000005695"/>
    </source>
</evidence>
<feature type="transmembrane region" description="Helical" evidence="1">
    <location>
        <begin position="7"/>
        <end position="27"/>
    </location>
</feature>
<protein>
    <submittedName>
        <fullName evidence="2">Uncharacterized protein</fullName>
    </submittedName>
</protein>
<evidence type="ECO:0000256" key="1">
    <source>
        <dbReference type="SAM" id="Phobius"/>
    </source>
</evidence>
<comment type="caution">
    <text evidence="2">The sequence shown here is derived from an EMBL/GenBank/DDBJ whole genome shotgun (WGS) entry which is preliminary data.</text>
</comment>
<reference evidence="2" key="2">
    <citation type="submission" date="2006-05" db="EMBL/GenBank/DDBJ databases">
        <title>Sequencing of the draft genome and assembly of Desulfuromonas acetoxidans DSM 684.</title>
        <authorList>
            <consortium name="US DOE Joint Genome Institute (JGI-PGF)"/>
            <person name="Copeland A."/>
            <person name="Lucas S."/>
            <person name="Lapidus A."/>
            <person name="Barry K."/>
            <person name="Detter J.C."/>
            <person name="Glavina del Rio T."/>
            <person name="Hammon N."/>
            <person name="Israni S."/>
            <person name="Dalin E."/>
            <person name="Tice H."/>
            <person name="Bruce D."/>
            <person name="Pitluck S."/>
            <person name="Richardson P."/>
        </authorList>
    </citation>
    <scope>NUCLEOTIDE SEQUENCE [LARGE SCALE GENOMIC DNA]</scope>
    <source>
        <strain evidence="2">DSM 684</strain>
    </source>
</reference>
<dbReference type="Pfam" id="PF07963">
    <property type="entry name" value="N_methyl"/>
    <property type="match status" value="1"/>
</dbReference>
<keyword evidence="1" id="KW-1133">Transmembrane helix</keyword>
<dbReference type="SUPFAM" id="SSF54523">
    <property type="entry name" value="Pili subunits"/>
    <property type="match status" value="1"/>
</dbReference>
<dbReference type="RefSeq" id="WP_005998709.1">
    <property type="nucleotide sequence ID" value="NZ_AAEW02000004.1"/>
</dbReference>
<reference evidence="2" key="1">
    <citation type="submission" date="2006-05" db="EMBL/GenBank/DDBJ databases">
        <title>Annotation of the draft genome assembly of Desulfuromonas acetoxidans DSM 684.</title>
        <authorList>
            <consortium name="US DOE Joint Genome Institute (JGI-ORNL)"/>
            <person name="Larimer F."/>
            <person name="Land M."/>
            <person name="Hauser L."/>
        </authorList>
    </citation>
    <scope>NUCLEOTIDE SEQUENCE [LARGE SCALE GENOMIC DNA]</scope>
    <source>
        <strain evidence="2">DSM 684</strain>
    </source>
</reference>
<name>Q1K1Z6_DESA6</name>
<keyword evidence="1" id="KW-0472">Membrane</keyword>
<dbReference type="Gene3D" id="3.30.700.10">
    <property type="entry name" value="Glycoprotein, Type 4 Pilin"/>
    <property type="match status" value="1"/>
</dbReference>
<dbReference type="EMBL" id="AAEW02000004">
    <property type="protein sequence ID" value="EAT16643.1"/>
    <property type="molecule type" value="Genomic_DNA"/>
</dbReference>
<dbReference type="NCBIfam" id="TIGR02532">
    <property type="entry name" value="IV_pilin_GFxxxE"/>
    <property type="match status" value="1"/>
</dbReference>
<gene>
    <name evidence="2" type="ORF">Dace_2738</name>
</gene>
<proteinExistence type="predicted"/>
<dbReference type="OrthoDB" id="7062307at2"/>
<evidence type="ECO:0000313" key="2">
    <source>
        <dbReference type="EMBL" id="EAT16643.1"/>
    </source>
</evidence>
<sequence>MHRQRGFTLLELIVVIAIVIILASVVLPKFVGLMQQAEVSAVQGMIGQMRSALSLQMSRGLYRGDDLAAWAADGSRPLYPMHDLLLDPPETYLGVLSASDRRGCWYDDKNSHELVYVLRDDELVVGGSETPATLRWKIRVIRGPLSAGEQDTLIGLVLQPSSATRWLTD</sequence>
<keyword evidence="3" id="KW-1185">Reference proteome</keyword>
<dbReference type="InterPro" id="IPR045584">
    <property type="entry name" value="Pilin-like"/>
</dbReference>
<organism evidence="2 3">
    <name type="scientific">Desulfuromonas acetoxidans (strain DSM 684 / 11070)</name>
    <dbReference type="NCBI Taxonomy" id="281689"/>
    <lineage>
        <taxon>Bacteria</taxon>
        <taxon>Pseudomonadati</taxon>
        <taxon>Thermodesulfobacteriota</taxon>
        <taxon>Desulfuromonadia</taxon>
        <taxon>Desulfuromonadales</taxon>
        <taxon>Desulfuromonadaceae</taxon>
        <taxon>Desulfuromonas</taxon>
    </lineage>
</organism>
<accession>Q1K1Z6</accession>
<dbReference type="AlphaFoldDB" id="Q1K1Z6"/>
<dbReference type="InterPro" id="IPR012902">
    <property type="entry name" value="N_methyl_site"/>
</dbReference>